<evidence type="ECO:0000313" key="1">
    <source>
        <dbReference type="EMBL" id="CEK54222.1"/>
    </source>
</evidence>
<feature type="non-terminal residue" evidence="1">
    <location>
        <position position="1"/>
    </location>
</feature>
<name>A0A0B6YD58_9EUPU</name>
<organism evidence="1">
    <name type="scientific">Arion vulgaris</name>
    <dbReference type="NCBI Taxonomy" id="1028688"/>
    <lineage>
        <taxon>Eukaryota</taxon>
        <taxon>Metazoa</taxon>
        <taxon>Spiralia</taxon>
        <taxon>Lophotrochozoa</taxon>
        <taxon>Mollusca</taxon>
        <taxon>Gastropoda</taxon>
        <taxon>Heterobranchia</taxon>
        <taxon>Euthyneura</taxon>
        <taxon>Panpulmonata</taxon>
        <taxon>Eupulmonata</taxon>
        <taxon>Stylommatophora</taxon>
        <taxon>Helicina</taxon>
        <taxon>Arionoidea</taxon>
        <taxon>Arionidae</taxon>
        <taxon>Arion</taxon>
    </lineage>
</organism>
<feature type="non-terminal residue" evidence="1">
    <location>
        <position position="105"/>
    </location>
</feature>
<dbReference type="EMBL" id="HACG01007357">
    <property type="protein sequence ID" value="CEK54222.1"/>
    <property type="molecule type" value="Transcribed_RNA"/>
</dbReference>
<proteinExistence type="predicted"/>
<dbReference type="AlphaFoldDB" id="A0A0B6YD58"/>
<sequence length="105" mass="11795">ENSYCQDKIPDFDSIAQDDLIIDTSTPQGPCKRISERLGHNASMLSPTYLNVSNISLFDNIDVNYSASSPGHCIETSMNCSNITFRRCQQTSVYQNQLKKSKNKL</sequence>
<reference evidence="1" key="1">
    <citation type="submission" date="2014-12" db="EMBL/GenBank/DDBJ databases">
        <title>Insight into the proteome of Arion vulgaris.</title>
        <authorList>
            <person name="Aradska J."/>
            <person name="Bulat T."/>
            <person name="Smidak R."/>
            <person name="Sarate P."/>
            <person name="Gangsoo J."/>
            <person name="Sialana F."/>
            <person name="Bilban M."/>
            <person name="Lubec G."/>
        </authorList>
    </citation>
    <scope>NUCLEOTIDE SEQUENCE</scope>
    <source>
        <tissue evidence="1">Skin</tissue>
    </source>
</reference>
<gene>
    <name evidence="1" type="primary">ORF22251</name>
</gene>
<protein>
    <submittedName>
        <fullName evidence="1">Uncharacterized protein</fullName>
    </submittedName>
</protein>
<accession>A0A0B6YD58</accession>